<keyword evidence="14" id="KW-1185">Reference proteome</keyword>
<feature type="domain" description="GOLD" evidence="12">
    <location>
        <begin position="67"/>
        <end position="148"/>
    </location>
</feature>
<evidence type="ECO:0000256" key="3">
    <source>
        <dbReference type="ARBA" id="ARBA00004619"/>
    </source>
</evidence>
<dbReference type="InParanoid" id="H2YV12"/>
<dbReference type="OMA" id="FERCENG"/>
<accession>H2YV12</accession>
<evidence type="ECO:0000256" key="5">
    <source>
        <dbReference type="ARBA" id="ARBA00022692"/>
    </source>
</evidence>
<evidence type="ECO:0000256" key="10">
    <source>
        <dbReference type="SAM" id="Phobius"/>
    </source>
</evidence>
<reference evidence="14" key="1">
    <citation type="submission" date="2003-08" db="EMBL/GenBank/DDBJ databases">
        <authorList>
            <person name="Birren B."/>
            <person name="Nusbaum C."/>
            <person name="Abebe A."/>
            <person name="Abouelleil A."/>
            <person name="Adekoya E."/>
            <person name="Ait-zahra M."/>
            <person name="Allen N."/>
            <person name="Allen T."/>
            <person name="An P."/>
            <person name="Anderson M."/>
            <person name="Anderson S."/>
            <person name="Arachchi H."/>
            <person name="Armbruster J."/>
            <person name="Bachantsang P."/>
            <person name="Baldwin J."/>
            <person name="Barry A."/>
            <person name="Bayul T."/>
            <person name="Blitshsteyn B."/>
            <person name="Bloom T."/>
            <person name="Blye J."/>
            <person name="Boguslavskiy L."/>
            <person name="Borowsky M."/>
            <person name="Boukhgalter B."/>
            <person name="Brunache A."/>
            <person name="Butler J."/>
            <person name="Calixte N."/>
            <person name="Calvo S."/>
            <person name="Camarata J."/>
            <person name="Campo K."/>
            <person name="Chang J."/>
            <person name="Cheshatsang Y."/>
            <person name="Citroen M."/>
            <person name="Collymore A."/>
            <person name="Considine T."/>
            <person name="Cook A."/>
            <person name="Cooke P."/>
            <person name="Corum B."/>
            <person name="Cuomo C."/>
            <person name="David R."/>
            <person name="Dawoe T."/>
            <person name="Degray S."/>
            <person name="Dodge S."/>
            <person name="Dooley K."/>
            <person name="Dorje P."/>
            <person name="Dorjee K."/>
            <person name="Dorris L."/>
            <person name="Duffey N."/>
            <person name="Dupes A."/>
            <person name="Elkins T."/>
            <person name="Engels R."/>
            <person name="Erickson J."/>
            <person name="Farina A."/>
            <person name="Faro S."/>
            <person name="Ferreira P."/>
            <person name="Fischer H."/>
            <person name="Fitzgerald M."/>
            <person name="Foley K."/>
            <person name="Gage D."/>
            <person name="Galagan J."/>
            <person name="Gearin G."/>
            <person name="Gnerre S."/>
            <person name="Gnirke A."/>
            <person name="Goyette A."/>
            <person name="Graham J."/>
            <person name="Grandbois E."/>
            <person name="Gyaltsen K."/>
            <person name="Hafez N."/>
            <person name="Hagopian D."/>
            <person name="Hagos B."/>
            <person name="Hall J."/>
            <person name="Hatcher B."/>
            <person name="Heller A."/>
            <person name="Higgins H."/>
            <person name="Honan T."/>
            <person name="Horn A."/>
            <person name="Houde N."/>
            <person name="Hughes L."/>
            <person name="Hulme W."/>
            <person name="Husby E."/>
            <person name="Iliev I."/>
            <person name="Jaffe D."/>
            <person name="Jones C."/>
            <person name="Kamal M."/>
            <person name="Kamat A."/>
            <person name="Kamvysselis M."/>
            <person name="Karlsson E."/>
            <person name="Kells C."/>
            <person name="Kieu A."/>
            <person name="Kisner P."/>
            <person name="Kodira C."/>
            <person name="Kulbokas E."/>
            <person name="Labutti K."/>
            <person name="Lama D."/>
            <person name="Landers T."/>
            <person name="Leger J."/>
            <person name="Levine S."/>
            <person name="Lewis D."/>
            <person name="Lewis T."/>
            <person name="Lindblad-toh K."/>
            <person name="Liu X."/>
            <person name="Lokyitsang T."/>
            <person name="Lokyitsang Y."/>
            <person name="Lucien O."/>
            <person name="Lui A."/>
            <person name="Ma L.J."/>
            <person name="Mabbitt R."/>
            <person name="Macdonald J."/>
            <person name="Maclean C."/>
            <person name="Major J."/>
            <person name="Manning J."/>
            <person name="Marabella R."/>
            <person name="Maru K."/>
            <person name="Matthews C."/>
            <person name="Mauceli E."/>
            <person name="Mccarthy M."/>
            <person name="Mcdonough S."/>
            <person name="Mcghee T."/>
            <person name="Meldrim J."/>
            <person name="Meneus L."/>
            <person name="Mesirov J."/>
            <person name="Mihalev A."/>
            <person name="Mihova T."/>
            <person name="Mikkelsen T."/>
            <person name="Mlenga V."/>
            <person name="Moru K."/>
            <person name="Mozes J."/>
            <person name="Mulrain L."/>
            <person name="Munson G."/>
            <person name="Naylor J."/>
            <person name="Newes C."/>
            <person name="Nguyen C."/>
            <person name="Nguyen N."/>
            <person name="Nguyen T."/>
            <person name="Nicol R."/>
            <person name="Nielsen C."/>
            <person name="Nizzari M."/>
            <person name="Norbu C."/>
            <person name="Norbu N."/>
            <person name="O'donnell P."/>
            <person name="Okoawo O."/>
            <person name="O'leary S."/>
            <person name="Omotosho B."/>
            <person name="O'neill K."/>
            <person name="Osman S."/>
            <person name="Parker S."/>
            <person name="Perrin D."/>
            <person name="Phunkhang P."/>
            <person name="Piqani B."/>
            <person name="Purcell S."/>
            <person name="Rachupka T."/>
            <person name="Ramasamy U."/>
            <person name="Rameau R."/>
            <person name="Ray V."/>
            <person name="Raymond C."/>
            <person name="Retta R."/>
            <person name="Richardson S."/>
            <person name="Rise C."/>
            <person name="Rodriguez J."/>
            <person name="Rogers J."/>
            <person name="Rogov P."/>
            <person name="Rutman M."/>
            <person name="Schupbach R."/>
            <person name="Seaman C."/>
            <person name="Settipalli S."/>
            <person name="Sharpe T."/>
            <person name="Sheridan J."/>
            <person name="Sherpa N."/>
            <person name="Shi J."/>
            <person name="Smirnov S."/>
            <person name="Smith C."/>
            <person name="Sougnez C."/>
            <person name="Spencer B."/>
            <person name="Stalker J."/>
            <person name="Stange-thomann N."/>
            <person name="Stavropoulos S."/>
            <person name="Stetson K."/>
            <person name="Stone C."/>
            <person name="Stone S."/>
            <person name="Stubbs M."/>
            <person name="Talamas J."/>
            <person name="Tchuinga P."/>
            <person name="Tenzing P."/>
            <person name="Tesfaye S."/>
            <person name="Theodore J."/>
            <person name="Thoulutsang Y."/>
            <person name="Topham K."/>
            <person name="Towey S."/>
            <person name="Tsamla T."/>
            <person name="Tsomo N."/>
            <person name="Vallee D."/>
            <person name="Vassiliev H."/>
            <person name="Venkataraman V."/>
            <person name="Vinson J."/>
            <person name="Vo A."/>
            <person name="Wade C."/>
            <person name="Wang S."/>
            <person name="Wangchuk T."/>
            <person name="Wangdi T."/>
            <person name="Whittaker C."/>
            <person name="Wilkinson J."/>
            <person name="Wu Y."/>
            <person name="Wyman D."/>
            <person name="Yadav S."/>
            <person name="Yang S."/>
            <person name="Yang X."/>
            <person name="Yeager S."/>
            <person name="Yee E."/>
            <person name="Young G."/>
            <person name="Zainoun J."/>
            <person name="Zembeck L."/>
            <person name="Zimmer A."/>
            <person name="Zody M."/>
            <person name="Lander E."/>
        </authorList>
    </citation>
    <scope>NUCLEOTIDE SEQUENCE [LARGE SCALE GENOMIC DNA]</scope>
</reference>
<dbReference type="GO" id="GO:0005789">
    <property type="term" value="C:endoplasmic reticulum membrane"/>
    <property type="evidence" value="ECO:0007669"/>
    <property type="project" value="UniProtKB-SubCell"/>
</dbReference>
<evidence type="ECO:0000256" key="11">
    <source>
        <dbReference type="SAM" id="SignalP"/>
    </source>
</evidence>
<dbReference type="STRING" id="51511.ENSCSAVP00000009172"/>
<dbReference type="SUPFAM" id="SSF101576">
    <property type="entry name" value="Supernatant protein factor (SPF), C-terminal domain"/>
    <property type="match status" value="1"/>
</dbReference>
<reference evidence="13" key="2">
    <citation type="submission" date="2025-08" db="UniProtKB">
        <authorList>
            <consortium name="Ensembl"/>
        </authorList>
    </citation>
    <scope>IDENTIFICATION</scope>
</reference>
<evidence type="ECO:0000256" key="6">
    <source>
        <dbReference type="ARBA" id="ARBA00022729"/>
    </source>
</evidence>
<evidence type="ECO:0000256" key="4">
    <source>
        <dbReference type="ARBA" id="ARBA00007104"/>
    </source>
</evidence>
<reference evidence="13" key="3">
    <citation type="submission" date="2025-09" db="UniProtKB">
        <authorList>
            <consortium name="Ensembl"/>
        </authorList>
    </citation>
    <scope>IDENTIFICATION</scope>
</reference>
<keyword evidence="7 10" id="KW-1133">Transmembrane helix</keyword>
<dbReference type="InterPro" id="IPR036598">
    <property type="entry name" value="GOLD_dom_sf"/>
</dbReference>
<evidence type="ECO:0000256" key="7">
    <source>
        <dbReference type="ARBA" id="ARBA00022989"/>
    </source>
</evidence>
<dbReference type="PROSITE" id="PS50866">
    <property type="entry name" value="GOLD"/>
    <property type="match status" value="1"/>
</dbReference>
<dbReference type="InterPro" id="IPR009038">
    <property type="entry name" value="GOLD_dom"/>
</dbReference>
<evidence type="ECO:0000256" key="8">
    <source>
        <dbReference type="ARBA" id="ARBA00023136"/>
    </source>
</evidence>
<feature type="transmembrane region" description="Helical" evidence="10">
    <location>
        <begin position="213"/>
        <end position="235"/>
    </location>
</feature>
<evidence type="ECO:0000256" key="2">
    <source>
        <dbReference type="ARBA" id="ARBA00004151"/>
    </source>
</evidence>
<proteinExistence type="inferred from homology"/>
<dbReference type="GeneTree" id="ENSGT00940000166069"/>
<keyword evidence="8 10" id="KW-0472">Membrane</keyword>
<sequence>MAAQQVLIFLFAVMLCVNKSLSETKDDHLASFEIYESKGAKHFFSSLLERSVMHEFTTQIRLPRGSMDCFFEHCKNGSELICIHQVQSPGAIINSFVALPNRTIISTQEPGQEVSHRIVCPDDVMYAFCLDNKNDHYNSKVVRFRVTVLHHNEVAEFHMSQHSKPENDSSLGTYRLYDHLYQVATDVMLASNHLAHSTSTITRDWETLKSNMFLVKLTSVLAILITGGVGFAQVFSVKRMFRDNTVLLGGRGINKL</sequence>
<feature type="chain" id="PRO_5003578825" description="GOLD domain-containing protein" evidence="11">
    <location>
        <begin position="23"/>
        <end position="256"/>
    </location>
</feature>
<dbReference type="Ensembl" id="ENSCSAVT00000009289.1">
    <property type="protein sequence ID" value="ENSCSAVP00000009172.1"/>
    <property type="gene ID" value="ENSCSAVG00000005408.1"/>
</dbReference>
<feature type="signal peptide" evidence="11">
    <location>
        <begin position="1"/>
        <end position="22"/>
    </location>
</feature>
<name>H2YV12_CIOSA</name>
<dbReference type="SMART" id="SM01190">
    <property type="entry name" value="EMP24_GP25L"/>
    <property type="match status" value="1"/>
</dbReference>
<keyword evidence="6 11" id="KW-0732">Signal</keyword>
<dbReference type="InterPro" id="IPR015720">
    <property type="entry name" value="Emp24-like"/>
</dbReference>
<dbReference type="AlphaFoldDB" id="H2YV12"/>
<comment type="similarity">
    <text evidence="4 9">Belongs to the EMP24/GP25L family.</text>
</comment>
<protein>
    <recommendedName>
        <fullName evidence="12">GOLD domain-containing protein</fullName>
    </recommendedName>
</protein>
<keyword evidence="5 9" id="KW-0812">Transmembrane</keyword>
<evidence type="ECO:0000259" key="12">
    <source>
        <dbReference type="PROSITE" id="PS50866"/>
    </source>
</evidence>
<organism evidence="13 14">
    <name type="scientific">Ciona savignyi</name>
    <name type="common">Pacific transparent sea squirt</name>
    <dbReference type="NCBI Taxonomy" id="51511"/>
    <lineage>
        <taxon>Eukaryota</taxon>
        <taxon>Metazoa</taxon>
        <taxon>Chordata</taxon>
        <taxon>Tunicata</taxon>
        <taxon>Ascidiacea</taxon>
        <taxon>Phlebobranchia</taxon>
        <taxon>Cionidae</taxon>
        <taxon>Ciona</taxon>
    </lineage>
</organism>
<evidence type="ECO:0000256" key="9">
    <source>
        <dbReference type="RuleBase" id="RU003827"/>
    </source>
</evidence>
<dbReference type="HOGENOM" id="CLU_1085693_0_0_1"/>
<dbReference type="PANTHER" id="PTHR22811">
    <property type="entry name" value="TRANSMEMBRANE EMP24 DOMAIN-CONTAINING PROTEIN"/>
    <property type="match status" value="1"/>
</dbReference>
<dbReference type="Pfam" id="PF01105">
    <property type="entry name" value="EMP24_GP25L"/>
    <property type="match status" value="1"/>
</dbReference>
<evidence type="ECO:0000256" key="1">
    <source>
        <dbReference type="ARBA" id="ARBA00004115"/>
    </source>
</evidence>
<dbReference type="GO" id="GO:0005794">
    <property type="term" value="C:Golgi apparatus"/>
    <property type="evidence" value="ECO:0007669"/>
    <property type="project" value="UniProtKB-SubCell"/>
</dbReference>
<dbReference type="GO" id="GO:0033116">
    <property type="term" value="C:endoplasmic reticulum-Golgi intermediate compartment membrane"/>
    <property type="evidence" value="ECO:0007669"/>
    <property type="project" value="UniProtKB-SubCell"/>
</dbReference>
<evidence type="ECO:0000313" key="14">
    <source>
        <dbReference type="Proteomes" id="UP000007875"/>
    </source>
</evidence>
<dbReference type="Proteomes" id="UP000007875">
    <property type="component" value="Unassembled WGS sequence"/>
</dbReference>
<evidence type="ECO:0000313" key="13">
    <source>
        <dbReference type="Ensembl" id="ENSCSAVP00000009172.1"/>
    </source>
</evidence>
<comment type="subcellular location">
    <subcellularLocation>
        <location evidence="1">Endoplasmic reticulum membrane</location>
        <topology evidence="1">Single-pass type I membrane protein</topology>
    </subcellularLocation>
    <subcellularLocation>
        <location evidence="2">Endoplasmic reticulum-Golgi intermediate compartment membrane</location>
        <topology evidence="2">Single-pass type I membrane protein</topology>
    </subcellularLocation>
    <subcellularLocation>
        <location evidence="3">Golgi apparatus</location>
        <location evidence="3">cis-Golgi network membrane</location>
        <topology evidence="3">Single-pass type I membrane protein</topology>
    </subcellularLocation>
    <subcellularLocation>
        <location evidence="9">Membrane</location>
        <topology evidence="9">Single-pass type I membrane protein</topology>
    </subcellularLocation>
</comment>